<name>A0AAD9P3E6_RIDPI</name>
<dbReference type="PANTHER" id="PTHR16171:SF13">
    <property type="entry name" value="BASIC IMMUNOGLOBULIN-LIKE VARIABLE MOTIF-CONTAINING PROTEIN"/>
    <property type="match status" value="1"/>
</dbReference>
<evidence type="ECO:0000256" key="3">
    <source>
        <dbReference type="SAM" id="MobiDB-lite"/>
    </source>
</evidence>
<keyword evidence="5" id="KW-1185">Reference proteome</keyword>
<dbReference type="GO" id="GO:0003697">
    <property type="term" value="F:single-stranded DNA binding"/>
    <property type="evidence" value="ECO:0007669"/>
    <property type="project" value="TreeGrafter"/>
</dbReference>
<dbReference type="EMBL" id="JAODUO010000166">
    <property type="protein sequence ID" value="KAK2187422.1"/>
    <property type="molecule type" value="Genomic_DNA"/>
</dbReference>
<feature type="compositionally biased region" description="Polar residues" evidence="3">
    <location>
        <begin position="455"/>
        <end position="467"/>
    </location>
</feature>
<sequence length="515" mass="57175">MFTGLETLHLLEKTVEQSKGLTNVAVVCCPRQQLDSDGIGTSEVDSTVDFCLESDSDISVELQCTGGPCPCPGPSTPNDSHVTLLTHAKMAWSETYPDVGFPSEEPVHSRVDIGECGSNGDPEKTDDTNVMEQLEVDTSLVDCCDVSQTGEVGVLSEAASTTVAWEVDITELIGKRGKRPRRHVATDHNSQAAETADLTNSRPVSLLTVVERKVLDIRRWYCMSRPQYKTSCGISSVVSCWNYLFSCLGVGTSVFSTALYAEDALSILGFQQPYGDIKFGPFTGNNTLLAWFRAINRHCGVHGRGFYLYKPHGKNRTADVTSQDALAELKKGLRGTDVAYVYHCLNHYFCPIGFEETPRNAEFAYRECPDGDDEDTWILIGDTSRKHPSMHCKRWEDISDDLNKQNPDFLDVRRLWRGPQQRQTKKKGGNLHCIMGFQRSGAPRYKNRRHKKARTISTCPPTQSASNPDKEALTGSTGGQRVVRKVMSSSVVRQRTAVKDESRLHGRLSRSCDSF</sequence>
<evidence type="ECO:0000313" key="4">
    <source>
        <dbReference type="EMBL" id="KAK2187422.1"/>
    </source>
</evidence>
<keyword evidence="2" id="KW-0539">Nucleus</keyword>
<accession>A0AAD9P3E6</accession>
<comment type="caution">
    <text evidence="4">The sequence shown here is derived from an EMBL/GenBank/DDBJ whole genome shotgun (WGS) entry which is preliminary data.</text>
</comment>
<dbReference type="GO" id="GO:0004520">
    <property type="term" value="F:DNA endonuclease activity"/>
    <property type="evidence" value="ECO:0007669"/>
    <property type="project" value="TreeGrafter"/>
</dbReference>
<feature type="region of interest" description="Disordered" evidence="3">
    <location>
        <begin position="455"/>
        <end position="480"/>
    </location>
</feature>
<organism evidence="4 5">
    <name type="scientific">Ridgeia piscesae</name>
    <name type="common">Tubeworm</name>
    <dbReference type="NCBI Taxonomy" id="27915"/>
    <lineage>
        <taxon>Eukaryota</taxon>
        <taxon>Metazoa</taxon>
        <taxon>Spiralia</taxon>
        <taxon>Lophotrochozoa</taxon>
        <taxon>Annelida</taxon>
        <taxon>Polychaeta</taxon>
        <taxon>Sedentaria</taxon>
        <taxon>Canalipalpata</taxon>
        <taxon>Sabellida</taxon>
        <taxon>Siboglinidae</taxon>
        <taxon>Ridgeia</taxon>
    </lineage>
</organism>
<protein>
    <recommendedName>
        <fullName evidence="6">Basic immunoglobulin-like variable motif-containing protein</fullName>
    </recommendedName>
</protein>
<dbReference type="Proteomes" id="UP001209878">
    <property type="component" value="Unassembled WGS sequence"/>
</dbReference>
<dbReference type="GO" id="GO:0005634">
    <property type="term" value="C:nucleus"/>
    <property type="evidence" value="ECO:0007669"/>
    <property type="project" value="UniProtKB-SubCell"/>
</dbReference>
<proteinExistence type="predicted"/>
<gene>
    <name evidence="4" type="ORF">NP493_166g04049</name>
</gene>
<evidence type="ECO:0000256" key="1">
    <source>
        <dbReference type="ARBA" id="ARBA00004123"/>
    </source>
</evidence>
<reference evidence="4" key="1">
    <citation type="journal article" date="2023" name="Mol. Biol. Evol.">
        <title>Third-Generation Sequencing Reveals the Adaptive Role of the Epigenome in Three Deep-Sea Polychaetes.</title>
        <authorList>
            <person name="Perez M."/>
            <person name="Aroh O."/>
            <person name="Sun Y."/>
            <person name="Lan Y."/>
            <person name="Juniper S.K."/>
            <person name="Young C.R."/>
            <person name="Angers B."/>
            <person name="Qian P.Y."/>
        </authorList>
    </citation>
    <scope>NUCLEOTIDE SEQUENCE</scope>
    <source>
        <strain evidence="4">R07B-5</strain>
    </source>
</reference>
<evidence type="ECO:0000256" key="2">
    <source>
        <dbReference type="ARBA" id="ARBA00023242"/>
    </source>
</evidence>
<comment type="subcellular location">
    <subcellularLocation>
        <location evidence="1">Nucleus</location>
    </subcellularLocation>
</comment>
<evidence type="ECO:0008006" key="6">
    <source>
        <dbReference type="Google" id="ProtNLM"/>
    </source>
</evidence>
<dbReference type="PANTHER" id="PTHR16171">
    <property type="entry name" value="DNA REPAIR PROTEIN COMPLEMENTING XP-G CELLS-RELATED"/>
    <property type="match status" value="1"/>
</dbReference>
<evidence type="ECO:0000313" key="5">
    <source>
        <dbReference type="Proteomes" id="UP001209878"/>
    </source>
</evidence>
<dbReference type="AlphaFoldDB" id="A0AAD9P3E6"/>